<comment type="similarity">
    <text evidence="7">Belongs to the inorganic phosphate transporter (PiT) (TC 2.A.20) family.</text>
</comment>
<dbReference type="EMBL" id="FN668639">
    <property type="protein sequence ID" value="CBK20396.2"/>
    <property type="molecule type" value="Genomic_DNA"/>
</dbReference>
<dbReference type="AlphaFoldDB" id="D8LXU1"/>
<feature type="transmembrane region" description="Helical" evidence="7">
    <location>
        <begin position="351"/>
        <end position="373"/>
    </location>
</feature>
<evidence type="ECO:0000256" key="4">
    <source>
        <dbReference type="ARBA" id="ARBA00022692"/>
    </source>
</evidence>
<dbReference type="RefSeq" id="XP_012894444.1">
    <property type="nucleotide sequence ID" value="XM_013038990.1"/>
</dbReference>
<keyword evidence="9" id="KW-1185">Reference proteome</keyword>
<evidence type="ECO:0000256" key="6">
    <source>
        <dbReference type="ARBA" id="ARBA00023136"/>
    </source>
</evidence>
<evidence type="ECO:0000256" key="1">
    <source>
        <dbReference type="ARBA" id="ARBA00004141"/>
    </source>
</evidence>
<dbReference type="OrthoDB" id="67021at2759"/>
<feature type="transmembrane region" description="Helical" evidence="7">
    <location>
        <begin position="154"/>
        <end position="172"/>
    </location>
</feature>
<evidence type="ECO:0000313" key="9">
    <source>
        <dbReference type="Proteomes" id="UP000008312"/>
    </source>
</evidence>
<dbReference type="InParanoid" id="D8LXU1"/>
<keyword evidence="4 7" id="KW-0812">Transmembrane</keyword>
<dbReference type="GeneID" id="24918035"/>
<accession>D8LXU1</accession>
<keyword evidence="5 7" id="KW-1133">Transmembrane helix</keyword>
<feature type="transmembrane region" description="Helical" evidence="7">
    <location>
        <begin position="120"/>
        <end position="142"/>
    </location>
</feature>
<dbReference type="GO" id="GO:0035435">
    <property type="term" value="P:phosphate ion transmembrane transport"/>
    <property type="evidence" value="ECO:0007669"/>
    <property type="project" value="TreeGrafter"/>
</dbReference>
<proteinExistence type="inferred from homology"/>
<dbReference type="FunCoup" id="D8LXU1">
    <property type="interactions" value="51"/>
</dbReference>
<dbReference type="Pfam" id="PF01384">
    <property type="entry name" value="PHO4"/>
    <property type="match status" value="2"/>
</dbReference>
<dbReference type="PANTHER" id="PTHR11101:SF80">
    <property type="entry name" value="PHOSPHATE TRANSPORTER"/>
    <property type="match status" value="1"/>
</dbReference>
<comment type="subcellular location">
    <subcellularLocation>
        <location evidence="1 7">Membrane</location>
        <topology evidence="1 7">Multi-pass membrane protein</topology>
    </subcellularLocation>
</comment>
<evidence type="ECO:0000256" key="5">
    <source>
        <dbReference type="ARBA" id="ARBA00022989"/>
    </source>
</evidence>
<feature type="transmembrane region" description="Helical" evidence="7">
    <location>
        <begin position="393"/>
        <end position="414"/>
    </location>
</feature>
<organism evidence="8">
    <name type="scientific">Blastocystis hominis</name>
    <dbReference type="NCBI Taxonomy" id="12968"/>
    <lineage>
        <taxon>Eukaryota</taxon>
        <taxon>Sar</taxon>
        <taxon>Stramenopiles</taxon>
        <taxon>Bigyra</taxon>
        <taxon>Opalozoa</taxon>
        <taxon>Opalinata</taxon>
        <taxon>Blastocystidae</taxon>
        <taxon>Blastocystis</taxon>
    </lineage>
</organism>
<feature type="transmembrane region" description="Helical" evidence="7">
    <location>
        <begin position="7"/>
        <end position="24"/>
    </location>
</feature>
<dbReference type="GO" id="GO:0016020">
    <property type="term" value="C:membrane"/>
    <property type="evidence" value="ECO:0007669"/>
    <property type="project" value="UniProtKB-SubCell"/>
</dbReference>
<gene>
    <name evidence="8" type="ORF">GSBLH_T00000741001</name>
</gene>
<evidence type="ECO:0000256" key="3">
    <source>
        <dbReference type="ARBA" id="ARBA00022592"/>
    </source>
</evidence>
<feature type="transmembrane region" description="Helical" evidence="7">
    <location>
        <begin position="184"/>
        <end position="208"/>
    </location>
</feature>
<protein>
    <recommendedName>
        <fullName evidence="7">Phosphate transporter</fullName>
    </recommendedName>
</protein>
<dbReference type="GO" id="GO:0005315">
    <property type="term" value="F:phosphate transmembrane transporter activity"/>
    <property type="evidence" value="ECO:0007669"/>
    <property type="project" value="InterPro"/>
</dbReference>
<evidence type="ECO:0000313" key="8">
    <source>
        <dbReference type="EMBL" id="CBK20396.2"/>
    </source>
</evidence>
<keyword evidence="6 7" id="KW-0472">Membrane</keyword>
<evidence type="ECO:0000256" key="2">
    <source>
        <dbReference type="ARBA" id="ARBA00022448"/>
    </source>
</evidence>
<comment type="function">
    <text evidence="7">Sodium-phosphate symporter.</text>
</comment>
<dbReference type="Proteomes" id="UP000008312">
    <property type="component" value="Unassembled WGS sequence"/>
</dbReference>
<evidence type="ECO:0000256" key="7">
    <source>
        <dbReference type="RuleBase" id="RU363058"/>
    </source>
</evidence>
<feature type="transmembrane region" description="Helical" evidence="7">
    <location>
        <begin position="435"/>
        <end position="462"/>
    </location>
</feature>
<dbReference type="OMA" id="AWKTGNA"/>
<keyword evidence="2 7" id="KW-0813">Transport</keyword>
<keyword evidence="3 7" id="KW-0592">Phosphate transport</keyword>
<feature type="transmembrane region" description="Helical" evidence="7">
    <location>
        <begin position="44"/>
        <end position="64"/>
    </location>
</feature>
<feature type="transmembrane region" description="Helical" evidence="7">
    <location>
        <begin position="84"/>
        <end position="108"/>
    </location>
</feature>
<dbReference type="InterPro" id="IPR001204">
    <property type="entry name" value="Phos_transporter"/>
</dbReference>
<name>D8LXU1_BLAHO</name>
<reference evidence="8" key="1">
    <citation type="submission" date="2010-02" db="EMBL/GenBank/DDBJ databases">
        <title>Sequencing and annotation of the Blastocystis hominis genome.</title>
        <authorList>
            <person name="Wincker P."/>
        </authorList>
    </citation>
    <scope>NUCLEOTIDE SEQUENCE</scope>
    <source>
        <strain evidence="8">Singapore isolate B</strain>
    </source>
</reference>
<dbReference type="PANTHER" id="PTHR11101">
    <property type="entry name" value="PHOSPHATE TRANSPORTER"/>
    <property type="match status" value="1"/>
</dbReference>
<sequence>MITYTWIPWFTGVVAFVMAYGIGANDVANAFATSVGAKAITLKQALLIAAFMEFFGATLMGSHVTDTIAKGIIDAELFTEEPEILMVAEMCALMSASVWLLLATIWGLPVSTTHSIIGALVQSVLSGILTFLLFLFVRNCILRAKESFERALKFYPIMVGVTFAVNIFFIIYKGSPQLNLDETPLWLGLLISVVLGVIISVVLTFTMVPCLRKRSLKIQTEEDNAKAQPTKSVSANPDAPMAAANTAVTVSVPVEETKKETKATKDALGVLNQDVHAELKDEESQVYKMHKNAEKFDARTEHVFTFVQVVTATFDSFSHGANDVANSIGPFAGVVSIYVNRGISDKSEVPIWILILGGAGIVAGLATLGYKIIASIGVNLVRVTPSRGFTIELGAAIVVLIGSRLGIPLSTTHCQVGSTVGVGILEGKKGINWKLFLEVFVGWVLTLVVAALMAAGFLWFAMGTPTMLVPFK</sequence>